<dbReference type="PROSITE" id="PS51782">
    <property type="entry name" value="LYSM"/>
    <property type="match status" value="1"/>
</dbReference>
<dbReference type="CDD" id="cd00118">
    <property type="entry name" value="LysM"/>
    <property type="match status" value="1"/>
</dbReference>
<evidence type="ECO:0000256" key="1">
    <source>
        <dbReference type="SAM" id="SignalP"/>
    </source>
</evidence>
<dbReference type="InterPro" id="IPR018392">
    <property type="entry name" value="LysM"/>
</dbReference>
<name>H3ZEQ2_9ALTE</name>
<accession>H3ZEQ2</accession>
<dbReference type="PATRIC" id="fig|1129374.4.peg.1837"/>
<evidence type="ECO:0000259" key="2">
    <source>
        <dbReference type="PROSITE" id="PS51782"/>
    </source>
</evidence>
<dbReference type="Proteomes" id="UP000012046">
    <property type="component" value="Unassembled WGS sequence"/>
</dbReference>
<dbReference type="PANTHER" id="PTHR34700">
    <property type="entry name" value="POTASSIUM BINDING PROTEIN KBP"/>
    <property type="match status" value="1"/>
</dbReference>
<organism evidence="3 4">
    <name type="scientific">Alishewanella jeotgali KCTC 22429</name>
    <dbReference type="NCBI Taxonomy" id="1129374"/>
    <lineage>
        <taxon>Bacteria</taxon>
        <taxon>Pseudomonadati</taxon>
        <taxon>Pseudomonadota</taxon>
        <taxon>Gammaproteobacteria</taxon>
        <taxon>Alteromonadales</taxon>
        <taxon>Alteromonadaceae</taxon>
        <taxon>Alishewanella</taxon>
    </lineage>
</organism>
<sequence>MLKKITLTLAALLCWFSAAVTADVLQVRPDAPATYVVKPGDTLWDISGLYLNQPWRWPELWQMNPQVDNPHLIYPGDVLSLTFDSEGRPRLGLSSKRAMRLTPQGRTIHKNPDAIATLPLGIIRPFLSYDQAMSQQQIDALPYILGSNSAAKSANETNTLYVKGELVEGAAYAVYRPGRAYVDPDSGEVLGYETRLIATTRAFRSGQAGSEGTSFEPAAMRVLSVTREIRQGDKVIPAYDQQALPAQFVMTKPEQAVSGKIIASSSDLREFARMDVVVLNLGQSALRAGHMLGIYRQSPTVVDGSGKPVYLEDASRLQKVMRDFGGEVLKMPKEKVGELMVFKTSDNVSFAVVTQTDKPIRVGDIITNL</sequence>
<feature type="signal peptide" evidence="1">
    <location>
        <begin position="1"/>
        <end position="22"/>
    </location>
</feature>
<dbReference type="Pfam" id="PF01476">
    <property type="entry name" value="LysM"/>
    <property type="match status" value="1"/>
</dbReference>
<protein>
    <recommendedName>
        <fullName evidence="2">LysM domain-containing protein</fullName>
    </recommendedName>
</protein>
<reference evidence="3 4" key="1">
    <citation type="journal article" date="2012" name="J. Bacteriol.">
        <title>Genome Sequence of Extracellular-Protease-Producing Alishewanella jeotgali Isolated from Traditional Korean Fermented Seafood.</title>
        <authorList>
            <person name="Jung J."/>
            <person name="Chun J."/>
            <person name="Park W."/>
        </authorList>
    </citation>
    <scope>NUCLEOTIDE SEQUENCE [LARGE SCALE GENOMIC DNA]</scope>
    <source>
        <strain evidence="3 4">KCTC 22429</strain>
    </source>
</reference>
<evidence type="ECO:0000313" key="3">
    <source>
        <dbReference type="EMBL" id="EHR41015.1"/>
    </source>
</evidence>
<keyword evidence="4" id="KW-1185">Reference proteome</keyword>
<feature type="domain" description="LysM" evidence="2">
    <location>
        <begin position="33"/>
        <end position="81"/>
    </location>
</feature>
<gene>
    <name evidence="3" type="ORF">AJE_09182</name>
</gene>
<dbReference type="SMART" id="SM00257">
    <property type="entry name" value="LysM"/>
    <property type="match status" value="1"/>
</dbReference>
<comment type="caution">
    <text evidence="3">The sequence shown here is derived from an EMBL/GenBank/DDBJ whole genome shotgun (WGS) entry which is preliminary data.</text>
</comment>
<dbReference type="SUPFAM" id="SSF54106">
    <property type="entry name" value="LysM domain"/>
    <property type="match status" value="1"/>
</dbReference>
<dbReference type="STRING" id="1129374.AJE_09182"/>
<evidence type="ECO:0000313" key="4">
    <source>
        <dbReference type="Proteomes" id="UP000012046"/>
    </source>
</evidence>
<dbReference type="InterPro" id="IPR052196">
    <property type="entry name" value="Bact_Kbp"/>
</dbReference>
<dbReference type="EMBL" id="AHTH01000023">
    <property type="protein sequence ID" value="EHR41015.1"/>
    <property type="molecule type" value="Genomic_DNA"/>
</dbReference>
<dbReference type="PANTHER" id="PTHR34700:SF4">
    <property type="entry name" value="PHAGE-LIKE ELEMENT PBSX PROTEIN XKDP"/>
    <property type="match status" value="1"/>
</dbReference>
<dbReference type="eggNOG" id="COG1652">
    <property type="taxonomic scope" value="Bacteria"/>
</dbReference>
<proteinExistence type="predicted"/>
<dbReference type="InterPro" id="IPR036779">
    <property type="entry name" value="LysM_dom_sf"/>
</dbReference>
<feature type="chain" id="PRO_5003591079" description="LysM domain-containing protein" evidence="1">
    <location>
        <begin position="23"/>
        <end position="369"/>
    </location>
</feature>
<dbReference type="Gene3D" id="3.10.350.10">
    <property type="entry name" value="LysM domain"/>
    <property type="match status" value="1"/>
</dbReference>
<keyword evidence="1" id="KW-0732">Signal</keyword>
<dbReference type="AlphaFoldDB" id="H3ZEQ2"/>
<dbReference type="RefSeq" id="WP_008950625.1">
    <property type="nucleotide sequence ID" value="NZ_AHTH01000023.1"/>
</dbReference>